<feature type="non-terminal residue" evidence="1">
    <location>
        <position position="1"/>
    </location>
</feature>
<comment type="caution">
    <text evidence="1">The sequence shown here is derived from an EMBL/GenBank/DDBJ whole genome shotgun (WGS) entry which is preliminary data.</text>
</comment>
<accession>A0A0F9CC71</accession>
<proteinExistence type="predicted"/>
<name>A0A0F9CC71_9ZZZZ</name>
<reference evidence="1" key="1">
    <citation type="journal article" date="2015" name="Nature">
        <title>Complex archaea that bridge the gap between prokaryotes and eukaryotes.</title>
        <authorList>
            <person name="Spang A."/>
            <person name="Saw J.H."/>
            <person name="Jorgensen S.L."/>
            <person name="Zaremba-Niedzwiedzka K."/>
            <person name="Martijn J."/>
            <person name="Lind A.E."/>
            <person name="van Eijk R."/>
            <person name="Schleper C."/>
            <person name="Guy L."/>
            <person name="Ettema T.J."/>
        </authorList>
    </citation>
    <scope>NUCLEOTIDE SEQUENCE</scope>
</reference>
<dbReference type="EMBL" id="LAZR01033834">
    <property type="protein sequence ID" value="KKL46993.1"/>
    <property type="molecule type" value="Genomic_DNA"/>
</dbReference>
<evidence type="ECO:0000313" key="1">
    <source>
        <dbReference type="EMBL" id="KKL46993.1"/>
    </source>
</evidence>
<sequence>YCERPEDWSFSSYNHKAARKVPPNFDVLDHPEEDDVLDDNVTPLNQLALLNGPSDRLHS</sequence>
<organism evidence="1">
    <name type="scientific">marine sediment metagenome</name>
    <dbReference type="NCBI Taxonomy" id="412755"/>
    <lineage>
        <taxon>unclassified sequences</taxon>
        <taxon>metagenomes</taxon>
        <taxon>ecological metagenomes</taxon>
    </lineage>
</organism>
<protein>
    <submittedName>
        <fullName evidence="1">Uncharacterized protein</fullName>
    </submittedName>
</protein>
<gene>
    <name evidence="1" type="ORF">LCGC14_2340030</name>
</gene>
<dbReference type="AlphaFoldDB" id="A0A0F9CC71"/>